<dbReference type="InterPro" id="IPR014756">
    <property type="entry name" value="Ig_E-set"/>
</dbReference>
<feature type="compositionally biased region" description="Acidic residues" evidence="3">
    <location>
        <begin position="557"/>
        <end position="575"/>
    </location>
</feature>
<dbReference type="GO" id="GO:0016020">
    <property type="term" value="C:membrane"/>
    <property type="evidence" value="ECO:0007669"/>
    <property type="project" value="UniProtKB-ARBA"/>
</dbReference>
<dbReference type="InterPro" id="IPR001298">
    <property type="entry name" value="Filamin/ABP280_rpt"/>
</dbReference>
<dbReference type="SMART" id="SM00698">
    <property type="entry name" value="MORN"/>
    <property type="match status" value="12"/>
</dbReference>
<proteinExistence type="predicted"/>
<feature type="region of interest" description="Disordered" evidence="3">
    <location>
        <begin position="474"/>
        <end position="496"/>
    </location>
</feature>
<reference evidence="4 5" key="1">
    <citation type="submission" date="2016-10" db="EMBL/GenBank/DDBJ databases">
        <authorList>
            <person name="Cai Z."/>
        </authorList>
    </citation>
    <scope>NUCLEOTIDE SEQUENCE [LARGE SCALE GENOMIC DNA]</scope>
</reference>
<evidence type="ECO:0000256" key="3">
    <source>
        <dbReference type="SAM" id="MobiDB-lite"/>
    </source>
</evidence>
<keyword evidence="1" id="KW-0677">Repeat</keyword>
<keyword evidence="5" id="KW-1185">Reference proteome</keyword>
<feature type="compositionally biased region" description="Polar residues" evidence="3">
    <location>
        <begin position="474"/>
        <end position="483"/>
    </location>
</feature>
<dbReference type="Pfam" id="PF00630">
    <property type="entry name" value="Filamin"/>
    <property type="match status" value="2"/>
</dbReference>
<dbReference type="InterPro" id="IPR003409">
    <property type="entry name" value="MORN"/>
</dbReference>
<dbReference type="Gene3D" id="2.20.110.10">
    <property type="entry name" value="Histone H3 K4-specific methyltransferase SET7/9 N-terminal domain"/>
    <property type="match status" value="5"/>
</dbReference>
<dbReference type="InterPro" id="IPR013783">
    <property type="entry name" value="Ig-like_fold"/>
</dbReference>
<evidence type="ECO:0000313" key="4">
    <source>
        <dbReference type="EMBL" id="SZX61497.1"/>
    </source>
</evidence>
<dbReference type="STRING" id="3088.A0A383V7D2"/>
<evidence type="ECO:0008006" key="6">
    <source>
        <dbReference type="Google" id="ProtNLM"/>
    </source>
</evidence>
<accession>A0A383V7D2</accession>
<feature type="compositionally biased region" description="Low complexity" evidence="3">
    <location>
        <begin position="794"/>
        <end position="809"/>
    </location>
</feature>
<evidence type="ECO:0000313" key="5">
    <source>
        <dbReference type="Proteomes" id="UP000256970"/>
    </source>
</evidence>
<dbReference type="Proteomes" id="UP000256970">
    <property type="component" value="Unassembled WGS sequence"/>
</dbReference>
<dbReference type="InterPro" id="IPR017868">
    <property type="entry name" value="Filamin/ABP280_repeat-like"/>
</dbReference>
<dbReference type="AlphaFoldDB" id="A0A383V7D2"/>
<feature type="compositionally biased region" description="Polar residues" evidence="3">
    <location>
        <begin position="53"/>
        <end position="70"/>
    </location>
</feature>
<dbReference type="PANTHER" id="PTHR43215">
    <property type="entry name" value="RADIAL SPOKE HEAD 1 HOMOLOG"/>
    <property type="match status" value="1"/>
</dbReference>
<feature type="region of interest" description="Disordered" evidence="3">
    <location>
        <begin position="894"/>
        <end position="991"/>
    </location>
</feature>
<dbReference type="PROSITE" id="PS50194">
    <property type="entry name" value="FILAMIN_REPEAT"/>
    <property type="match status" value="2"/>
</dbReference>
<dbReference type="Gene3D" id="2.60.40.10">
    <property type="entry name" value="Immunoglobulins"/>
    <property type="match status" value="3"/>
</dbReference>
<feature type="compositionally biased region" description="Low complexity" evidence="3">
    <location>
        <begin position="25"/>
        <end position="52"/>
    </location>
</feature>
<feature type="region of interest" description="Disordered" evidence="3">
    <location>
        <begin position="557"/>
        <end position="579"/>
    </location>
</feature>
<dbReference type="EMBL" id="FNXT01000150">
    <property type="protein sequence ID" value="SZX61497.1"/>
    <property type="molecule type" value="Genomic_DNA"/>
</dbReference>
<evidence type="ECO:0000256" key="1">
    <source>
        <dbReference type="ARBA" id="ARBA00022737"/>
    </source>
</evidence>
<feature type="compositionally biased region" description="Polar residues" evidence="3">
    <location>
        <begin position="810"/>
        <end position="820"/>
    </location>
</feature>
<name>A0A383V7D2_TETOB</name>
<organism evidence="4 5">
    <name type="scientific">Tetradesmus obliquus</name>
    <name type="common">Green alga</name>
    <name type="synonym">Acutodesmus obliquus</name>
    <dbReference type="NCBI Taxonomy" id="3088"/>
    <lineage>
        <taxon>Eukaryota</taxon>
        <taxon>Viridiplantae</taxon>
        <taxon>Chlorophyta</taxon>
        <taxon>core chlorophytes</taxon>
        <taxon>Chlorophyceae</taxon>
        <taxon>CS clade</taxon>
        <taxon>Sphaeropleales</taxon>
        <taxon>Scenedesmaceae</taxon>
        <taxon>Tetradesmus</taxon>
    </lineage>
</organism>
<feature type="region of interest" description="Disordered" evidence="3">
    <location>
        <begin position="25"/>
        <end position="94"/>
    </location>
</feature>
<feature type="compositionally biased region" description="Low complexity" evidence="3">
    <location>
        <begin position="912"/>
        <end position="973"/>
    </location>
</feature>
<feature type="repeat" description="Filamin" evidence="2">
    <location>
        <begin position="590"/>
        <end position="632"/>
    </location>
</feature>
<dbReference type="SUPFAM" id="SSF82185">
    <property type="entry name" value="Histone H3 K4-specific methyltransferase SET7/9 N-terminal domain"/>
    <property type="match status" value="3"/>
</dbReference>
<dbReference type="SMART" id="SM00557">
    <property type="entry name" value="IG_FLMN"/>
    <property type="match status" value="1"/>
</dbReference>
<sequence>MAPAMADMQAYLQMLRQKVALEEAALSADAGSSSSNALSDPSSSSSSSSSSLTVLQERTVEYTNGDTYTGSMLGDLRHGRGSHTTSTGDSYTGSWSYDRRSGTGKFMLADGTCYEGHWEDDKASGTGKCSYPDGSSYEGDWQADERSGWGSLATGDGQHYEGEWAHNQPHGQGRWLFADGQSFYEGSFAAGQRVQGRLVLFVPGTKQPVETYDGSFKGTQKHGQGVGVLEGAWVYRGAWRKGVRWGSGSCSYVDGSIYEGQWKGDQRSGSGTLKRPDGYCYTGEWLADRQHGTGKARYANGDKYVGHWQLGKRHGQGKWLGGSSSSSSAAAAGGSGGAAAAVAAAGPEQRDSYLGQWVDDAKEGQGVAVFADGGRYQGSWKAGQRNGQGLMVFPDGVVFRGLWEGDAWLQSAAEPGLCRLKGPGLSRAIAGQAAEFVLKARDEQDNPRLSGGDTFQVLLLPARPATQAAVPLATQQPALPSNVSSSSSSSAADSRGGFVQQRLTSSLLQGLKQQQQQQDEAAGDDAATMEIVGGKKAEAAAAAAFSQAHARLACIEEEEEQQAEEKASEEEEEVSESAVPQVVTAVAVGEVQDNGDGTYCCSYSHTAAGAYELHVLNGGGEHVADSPYPTRLLPGPPSARHSTVSGPGRHTATAGALAAFYVTARDAHGNCYDTNWSSSRSFDADTAAAVDVSDGSSAGCEAAGGSSRVKHCLSAEQLQEQLPLQAQLLGSNTLPAAAVQVLPLPGGHYRCSYTAPAAAGRYVLEVTSCGRHLQGSPFAVKVTEPQNAALDAAAVTATPSNSTTSSSSSEPRTQQQQQLDKSLWWREVARAAYAAVDGSLDGFDERANNPAAAAAGLSGPEADMIKADPSLPVVTRLEDMWLLSKLQQERKAWQQQQQQQQQHEQLTPMAKQQQQQQQPTPAVPAVQQQQQQPPAPAVPAVQQQQQQPPAPAVPAVQQQQQQPPTPAVPAVQQHNLQGGCPSPSGEPSMEQSVAAAGAAVESADAAVTVVLPACPESAFLSDQCAGQSHAGEEKKAGASCSTTAGSVTHVAQPNAADGAAEGAASSTDDSTAAAAAGRVARQASCRLYELD</sequence>
<gene>
    <name evidence="4" type="ORF">BQ4739_LOCUS2012</name>
</gene>
<protein>
    <recommendedName>
        <fullName evidence="6">MORN repeat-containing protein</fullName>
    </recommendedName>
</protein>
<feature type="region of interest" description="Disordered" evidence="3">
    <location>
        <begin position="794"/>
        <end position="820"/>
    </location>
</feature>
<dbReference type="Pfam" id="PF02493">
    <property type="entry name" value="MORN"/>
    <property type="match status" value="11"/>
</dbReference>
<feature type="repeat" description="Filamin" evidence="2">
    <location>
        <begin position="756"/>
        <end position="782"/>
    </location>
</feature>
<dbReference type="SUPFAM" id="SSF81296">
    <property type="entry name" value="E set domains"/>
    <property type="match status" value="2"/>
</dbReference>
<feature type="compositionally biased region" description="Polar residues" evidence="3">
    <location>
        <begin position="82"/>
        <end position="94"/>
    </location>
</feature>
<dbReference type="GO" id="GO:0005829">
    <property type="term" value="C:cytosol"/>
    <property type="evidence" value="ECO:0007669"/>
    <property type="project" value="TreeGrafter"/>
</dbReference>
<dbReference type="PANTHER" id="PTHR43215:SF14">
    <property type="entry name" value="RADIAL SPOKE HEAD 1 HOMOLOG"/>
    <property type="match status" value="1"/>
</dbReference>
<evidence type="ECO:0000256" key="2">
    <source>
        <dbReference type="PROSITE-ProRule" id="PRU00087"/>
    </source>
</evidence>